<name>A0ABX3MJ39_9RHOB</name>
<dbReference type="EMBL" id="MPZS01000003">
    <property type="protein sequence ID" value="OOY11437.1"/>
    <property type="molecule type" value="Genomic_DNA"/>
</dbReference>
<keyword evidence="2" id="KW-1185">Reference proteome</keyword>
<sequence length="102" mass="11404">MLHSLPAPTIDLSHIKRPRLLVRAARFGLEGYSRKRDLKRVLRCADLPRPGAALPLLLAEEEILDHARRDGEATYSVARHVEILIAVMAEARLLPRPVLSAI</sequence>
<reference evidence="1 2" key="1">
    <citation type="submission" date="2016-11" db="EMBL/GenBank/DDBJ databases">
        <title>A multilocus sequence analysis scheme for characterization of bacteria in the genus Thioclava.</title>
        <authorList>
            <person name="Liu Y."/>
            <person name="Shao Z."/>
        </authorList>
    </citation>
    <scope>NUCLEOTIDE SEQUENCE [LARGE SCALE GENOMIC DNA]</scope>
    <source>
        <strain evidence="1 2">11.10-0-13</strain>
    </source>
</reference>
<organism evidence="1 2">
    <name type="scientific">Thioclava marina</name>
    <dbReference type="NCBI Taxonomy" id="1915077"/>
    <lineage>
        <taxon>Bacteria</taxon>
        <taxon>Pseudomonadati</taxon>
        <taxon>Pseudomonadota</taxon>
        <taxon>Alphaproteobacteria</taxon>
        <taxon>Rhodobacterales</taxon>
        <taxon>Paracoccaceae</taxon>
        <taxon>Thioclava</taxon>
    </lineage>
</organism>
<comment type="caution">
    <text evidence="1">The sequence shown here is derived from an EMBL/GenBank/DDBJ whole genome shotgun (WGS) entry which is preliminary data.</text>
</comment>
<dbReference type="RefSeq" id="WP_078530500.1">
    <property type="nucleotide sequence ID" value="NZ_JACIZB010000003.1"/>
</dbReference>
<dbReference type="InterPro" id="IPR045516">
    <property type="entry name" value="DUF6477"/>
</dbReference>
<accession>A0ABX3MJ39</accession>
<proteinExistence type="predicted"/>
<evidence type="ECO:0000313" key="1">
    <source>
        <dbReference type="EMBL" id="OOY11437.1"/>
    </source>
</evidence>
<dbReference type="Pfam" id="PF20083">
    <property type="entry name" value="DUF6477"/>
    <property type="match status" value="1"/>
</dbReference>
<dbReference type="Proteomes" id="UP000242224">
    <property type="component" value="Unassembled WGS sequence"/>
</dbReference>
<gene>
    <name evidence="1" type="ORF">BMG00_17150</name>
</gene>
<evidence type="ECO:0000313" key="2">
    <source>
        <dbReference type="Proteomes" id="UP000242224"/>
    </source>
</evidence>
<protein>
    <submittedName>
        <fullName evidence="1">Uncharacterized protein</fullName>
    </submittedName>
</protein>